<comment type="similarity">
    <text evidence="1">Belongs to the NmrA-type oxidoreductase family.</text>
</comment>
<sequence>MSLVVITGATGTQGGSVARQLAKNPAWKVRGLTRNAQSTKARELKTLGVEMVTADLNDARTLPEAFEGATAIFCVTFFWDIATTEGIDAATKGELQQFINVVQVAAKLPTLRHLVLSVMPNCETLSGGILPCPHWDAKARGGEYVKRELPQLAAKTTYVWMGWYVDNLAGQPLMKPQPYLGKYIIAQPSKPDAIVPVAGVVEVNTGITVQSILAQPEKTHGKYVPKLTDLISWTAIAEGWSKYTGETAVYAEISDSEFEKLVGPSFGPEIARQFRFSEEYPDWYTYHPEDTLSLKDLGVGEEVLGFYKGLEYFKSQIQP</sequence>
<dbReference type="InterPro" id="IPR051164">
    <property type="entry name" value="NmrA-like_oxidored"/>
</dbReference>
<proteinExistence type="inferred from homology"/>
<dbReference type="PANTHER" id="PTHR42748:SF28">
    <property type="entry name" value="NMRA-LIKE DOMAIN-CONTAINING PROTEIN"/>
    <property type="match status" value="1"/>
</dbReference>
<dbReference type="Proteomes" id="UP000184073">
    <property type="component" value="Unassembled WGS sequence"/>
</dbReference>
<dbReference type="OrthoDB" id="3358371at2759"/>
<dbReference type="GO" id="GO:0005634">
    <property type="term" value="C:nucleus"/>
    <property type="evidence" value="ECO:0007669"/>
    <property type="project" value="TreeGrafter"/>
</dbReference>
<dbReference type="SUPFAM" id="SSF51735">
    <property type="entry name" value="NAD(P)-binding Rossmann-fold domains"/>
    <property type="match status" value="1"/>
</dbReference>
<keyword evidence="5" id="KW-1185">Reference proteome</keyword>
<dbReference type="InterPro" id="IPR008030">
    <property type="entry name" value="NmrA-like"/>
</dbReference>
<dbReference type="VEuPathDB" id="FungiDB:ASPVEDRAFT_84875"/>
<dbReference type="EMBL" id="KV878130">
    <property type="protein sequence ID" value="OJJ03428.1"/>
    <property type="molecule type" value="Genomic_DNA"/>
</dbReference>
<keyword evidence="2" id="KW-0521">NADP</keyword>
<gene>
    <name evidence="4" type="ORF">ASPVEDRAFT_84875</name>
</gene>
<dbReference type="PANTHER" id="PTHR42748">
    <property type="entry name" value="NITROGEN METABOLITE REPRESSION PROTEIN NMRA FAMILY MEMBER"/>
    <property type="match status" value="1"/>
</dbReference>
<dbReference type="AlphaFoldDB" id="A0A1L9PPH4"/>
<name>A0A1L9PPH4_ASPVE</name>
<dbReference type="RefSeq" id="XP_040669190.1">
    <property type="nucleotide sequence ID" value="XM_040817617.1"/>
</dbReference>
<dbReference type="Pfam" id="PF05368">
    <property type="entry name" value="NmrA"/>
    <property type="match status" value="1"/>
</dbReference>
<evidence type="ECO:0000256" key="1">
    <source>
        <dbReference type="ARBA" id="ARBA00006328"/>
    </source>
</evidence>
<evidence type="ECO:0000259" key="3">
    <source>
        <dbReference type="Pfam" id="PF05368"/>
    </source>
</evidence>
<evidence type="ECO:0000256" key="2">
    <source>
        <dbReference type="ARBA" id="ARBA00022857"/>
    </source>
</evidence>
<dbReference type="InterPro" id="IPR036291">
    <property type="entry name" value="NAD(P)-bd_dom_sf"/>
</dbReference>
<dbReference type="STRING" id="1036611.A0A1L9PPH4"/>
<feature type="domain" description="NmrA-like" evidence="3">
    <location>
        <begin position="2"/>
        <end position="280"/>
    </location>
</feature>
<dbReference type="Gene3D" id="3.90.25.10">
    <property type="entry name" value="UDP-galactose 4-epimerase, domain 1"/>
    <property type="match status" value="1"/>
</dbReference>
<protein>
    <recommendedName>
        <fullName evidence="3">NmrA-like domain-containing protein</fullName>
    </recommendedName>
</protein>
<dbReference type="Gene3D" id="3.40.50.720">
    <property type="entry name" value="NAD(P)-binding Rossmann-like Domain"/>
    <property type="match status" value="1"/>
</dbReference>
<evidence type="ECO:0000313" key="5">
    <source>
        <dbReference type="Proteomes" id="UP000184073"/>
    </source>
</evidence>
<organism evidence="4 5">
    <name type="scientific">Aspergillus versicolor CBS 583.65</name>
    <dbReference type="NCBI Taxonomy" id="1036611"/>
    <lineage>
        <taxon>Eukaryota</taxon>
        <taxon>Fungi</taxon>
        <taxon>Dikarya</taxon>
        <taxon>Ascomycota</taxon>
        <taxon>Pezizomycotina</taxon>
        <taxon>Eurotiomycetes</taxon>
        <taxon>Eurotiomycetidae</taxon>
        <taxon>Eurotiales</taxon>
        <taxon>Aspergillaceae</taxon>
        <taxon>Aspergillus</taxon>
        <taxon>Aspergillus subgen. Nidulantes</taxon>
    </lineage>
</organism>
<accession>A0A1L9PPH4</accession>
<reference evidence="5" key="1">
    <citation type="journal article" date="2017" name="Genome Biol.">
        <title>Comparative genomics reveals high biological diversity and specific adaptations in the industrially and medically important fungal genus Aspergillus.</title>
        <authorList>
            <person name="de Vries R.P."/>
            <person name="Riley R."/>
            <person name="Wiebenga A."/>
            <person name="Aguilar-Osorio G."/>
            <person name="Amillis S."/>
            <person name="Uchima C.A."/>
            <person name="Anderluh G."/>
            <person name="Asadollahi M."/>
            <person name="Askin M."/>
            <person name="Barry K."/>
            <person name="Battaglia E."/>
            <person name="Bayram O."/>
            <person name="Benocci T."/>
            <person name="Braus-Stromeyer S.A."/>
            <person name="Caldana C."/>
            <person name="Canovas D."/>
            <person name="Cerqueira G.C."/>
            <person name="Chen F."/>
            <person name="Chen W."/>
            <person name="Choi C."/>
            <person name="Clum A."/>
            <person name="Dos Santos R.A."/>
            <person name="Damasio A.R."/>
            <person name="Diallinas G."/>
            <person name="Emri T."/>
            <person name="Fekete E."/>
            <person name="Flipphi M."/>
            <person name="Freyberg S."/>
            <person name="Gallo A."/>
            <person name="Gournas C."/>
            <person name="Habgood R."/>
            <person name="Hainaut M."/>
            <person name="Harispe M.L."/>
            <person name="Henrissat B."/>
            <person name="Hilden K.S."/>
            <person name="Hope R."/>
            <person name="Hossain A."/>
            <person name="Karabika E."/>
            <person name="Karaffa L."/>
            <person name="Karanyi Z."/>
            <person name="Krasevec N."/>
            <person name="Kuo A."/>
            <person name="Kusch H."/>
            <person name="LaButti K."/>
            <person name="Lagendijk E.L."/>
            <person name="Lapidus A."/>
            <person name="Levasseur A."/>
            <person name="Lindquist E."/>
            <person name="Lipzen A."/>
            <person name="Logrieco A.F."/>
            <person name="MacCabe A."/>
            <person name="Maekelae M.R."/>
            <person name="Malavazi I."/>
            <person name="Melin P."/>
            <person name="Meyer V."/>
            <person name="Mielnichuk N."/>
            <person name="Miskei M."/>
            <person name="Molnar A.P."/>
            <person name="Mule G."/>
            <person name="Ngan C.Y."/>
            <person name="Orejas M."/>
            <person name="Orosz E."/>
            <person name="Ouedraogo J.P."/>
            <person name="Overkamp K.M."/>
            <person name="Park H.-S."/>
            <person name="Perrone G."/>
            <person name="Piumi F."/>
            <person name="Punt P.J."/>
            <person name="Ram A.F."/>
            <person name="Ramon A."/>
            <person name="Rauscher S."/>
            <person name="Record E."/>
            <person name="Riano-Pachon D.M."/>
            <person name="Robert V."/>
            <person name="Roehrig J."/>
            <person name="Ruller R."/>
            <person name="Salamov A."/>
            <person name="Salih N.S."/>
            <person name="Samson R.A."/>
            <person name="Sandor E."/>
            <person name="Sanguinetti M."/>
            <person name="Schuetze T."/>
            <person name="Sepcic K."/>
            <person name="Shelest E."/>
            <person name="Sherlock G."/>
            <person name="Sophianopoulou V."/>
            <person name="Squina F.M."/>
            <person name="Sun H."/>
            <person name="Susca A."/>
            <person name="Todd R.B."/>
            <person name="Tsang A."/>
            <person name="Unkles S.E."/>
            <person name="van de Wiele N."/>
            <person name="van Rossen-Uffink D."/>
            <person name="Oliveira J.V."/>
            <person name="Vesth T.C."/>
            <person name="Visser J."/>
            <person name="Yu J.-H."/>
            <person name="Zhou M."/>
            <person name="Andersen M.R."/>
            <person name="Archer D.B."/>
            <person name="Baker S.E."/>
            <person name="Benoit I."/>
            <person name="Brakhage A.A."/>
            <person name="Braus G.H."/>
            <person name="Fischer R."/>
            <person name="Frisvad J.C."/>
            <person name="Goldman G.H."/>
            <person name="Houbraken J."/>
            <person name="Oakley B."/>
            <person name="Pocsi I."/>
            <person name="Scazzocchio C."/>
            <person name="Seiboth B."/>
            <person name="vanKuyk P.A."/>
            <person name="Wortman J."/>
            <person name="Dyer P.S."/>
            <person name="Grigoriev I.V."/>
        </authorList>
    </citation>
    <scope>NUCLEOTIDE SEQUENCE [LARGE SCALE GENOMIC DNA]</scope>
    <source>
        <strain evidence="5">CBS 583.65</strain>
    </source>
</reference>
<dbReference type="GeneID" id="63733128"/>
<evidence type="ECO:0000313" key="4">
    <source>
        <dbReference type="EMBL" id="OJJ03428.1"/>
    </source>
</evidence>